<dbReference type="InterPro" id="IPR050093">
    <property type="entry name" value="ABC_SmlMolc_Importer"/>
</dbReference>
<evidence type="ECO:0000256" key="2">
    <source>
        <dbReference type="ARBA" id="ARBA00022741"/>
    </source>
</evidence>
<evidence type="ECO:0000256" key="3">
    <source>
        <dbReference type="ARBA" id="ARBA00022840"/>
    </source>
</evidence>
<dbReference type="SMART" id="SM00382">
    <property type="entry name" value="AAA"/>
    <property type="match status" value="1"/>
</dbReference>
<dbReference type="InterPro" id="IPR003439">
    <property type="entry name" value="ABC_transporter-like_ATP-bd"/>
</dbReference>
<gene>
    <name evidence="5" type="primary">ssuB_2</name>
    <name evidence="5" type="ORF">CLTHE_16100</name>
</gene>
<dbReference type="InterPro" id="IPR027417">
    <property type="entry name" value="P-loop_NTPase"/>
</dbReference>
<dbReference type="PANTHER" id="PTHR42781">
    <property type="entry name" value="SPERMIDINE/PUTRESCINE IMPORT ATP-BINDING PROTEIN POTA"/>
    <property type="match status" value="1"/>
</dbReference>
<dbReference type="PANTHER" id="PTHR42781:SF8">
    <property type="entry name" value="BICARBONATE TRANSPORT ATP-BINDING PROTEIN CMPC"/>
    <property type="match status" value="1"/>
</dbReference>
<keyword evidence="3 5" id="KW-0067">ATP-binding</keyword>
<comment type="caution">
    <text evidence="5">The sequence shown here is derived from an EMBL/GenBank/DDBJ whole genome shotgun (WGS) entry which is preliminary data.</text>
</comment>
<name>A0A1V4SXG2_9CLOT</name>
<sequence>MIFKNINLAYKKEVFKDFEINIKENEFNFITGESGVGKTSLLNIIKNRLLESNKKVSYVFQEDRLIPWITVEKNLELILKDRKEIEKLLIEMNLKDVLEKYPYELSGGMKKRINIARAILYYGDIFLMDEPFNGLDRDNKKNIIEIIKKKTKGKTCIIITHNKEEIKEFNGVFIEFYGNPVKIKYNY</sequence>
<proteinExistence type="predicted"/>
<dbReference type="Proteomes" id="UP000191448">
    <property type="component" value="Unassembled WGS sequence"/>
</dbReference>
<accession>A0A1V4SXG2</accession>
<dbReference type="Gene3D" id="3.40.50.300">
    <property type="entry name" value="P-loop containing nucleotide triphosphate hydrolases"/>
    <property type="match status" value="1"/>
</dbReference>
<dbReference type="Pfam" id="PF00005">
    <property type="entry name" value="ABC_tran"/>
    <property type="match status" value="1"/>
</dbReference>
<dbReference type="GO" id="GO:0005524">
    <property type="term" value="F:ATP binding"/>
    <property type="evidence" value="ECO:0007669"/>
    <property type="project" value="UniProtKB-KW"/>
</dbReference>
<dbReference type="PROSITE" id="PS00211">
    <property type="entry name" value="ABC_TRANSPORTER_1"/>
    <property type="match status" value="1"/>
</dbReference>
<keyword evidence="2" id="KW-0547">Nucleotide-binding</keyword>
<dbReference type="InterPro" id="IPR017871">
    <property type="entry name" value="ABC_transporter-like_CS"/>
</dbReference>
<dbReference type="RefSeq" id="WP_080022786.1">
    <property type="nucleotide sequence ID" value="NZ_LTAY01000037.1"/>
</dbReference>
<feature type="domain" description="ABC transporter" evidence="4">
    <location>
        <begin position="3"/>
        <end position="186"/>
    </location>
</feature>
<dbReference type="PROSITE" id="PS50893">
    <property type="entry name" value="ABC_TRANSPORTER_2"/>
    <property type="match status" value="1"/>
</dbReference>
<dbReference type="InterPro" id="IPR003593">
    <property type="entry name" value="AAA+_ATPase"/>
</dbReference>
<keyword evidence="5" id="KW-0378">Hydrolase</keyword>
<dbReference type="EC" id="3.6.3.-" evidence="5"/>
<evidence type="ECO:0000313" key="5">
    <source>
        <dbReference type="EMBL" id="OPX48038.1"/>
    </source>
</evidence>
<dbReference type="GO" id="GO:0016887">
    <property type="term" value="F:ATP hydrolysis activity"/>
    <property type="evidence" value="ECO:0007669"/>
    <property type="project" value="InterPro"/>
</dbReference>
<evidence type="ECO:0000259" key="4">
    <source>
        <dbReference type="PROSITE" id="PS50893"/>
    </source>
</evidence>
<dbReference type="EMBL" id="LTAY01000037">
    <property type="protein sequence ID" value="OPX48038.1"/>
    <property type="molecule type" value="Genomic_DNA"/>
</dbReference>
<organism evidence="5 6">
    <name type="scientific">Clostridium thermobutyricum DSM 4928</name>
    <dbReference type="NCBI Taxonomy" id="1121339"/>
    <lineage>
        <taxon>Bacteria</taxon>
        <taxon>Bacillati</taxon>
        <taxon>Bacillota</taxon>
        <taxon>Clostridia</taxon>
        <taxon>Eubacteriales</taxon>
        <taxon>Clostridiaceae</taxon>
        <taxon>Clostridium</taxon>
    </lineage>
</organism>
<keyword evidence="1" id="KW-0813">Transport</keyword>
<protein>
    <submittedName>
        <fullName evidence="5">Aliphatic sulfonates import ATP-binding protein SsuB</fullName>
        <ecNumber evidence="5">3.6.3.-</ecNumber>
    </submittedName>
</protein>
<dbReference type="AlphaFoldDB" id="A0A1V4SXG2"/>
<reference evidence="5 6" key="1">
    <citation type="submission" date="2016-02" db="EMBL/GenBank/DDBJ databases">
        <title>Genome sequence of Clostridium thermobutyricum DSM 4928.</title>
        <authorList>
            <person name="Poehlein A."/>
            <person name="Daniel R."/>
        </authorList>
    </citation>
    <scope>NUCLEOTIDE SEQUENCE [LARGE SCALE GENOMIC DNA]</scope>
    <source>
        <strain evidence="5 6">DSM 4928</strain>
    </source>
</reference>
<dbReference type="OrthoDB" id="9801958at2"/>
<evidence type="ECO:0000313" key="6">
    <source>
        <dbReference type="Proteomes" id="UP000191448"/>
    </source>
</evidence>
<evidence type="ECO:0000256" key="1">
    <source>
        <dbReference type="ARBA" id="ARBA00022448"/>
    </source>
</evidence>
<dbReference type="SUPFAM" id="SSF52540">
    <property type="entry name" value="P-loop containing nucleoside triphosphate hydrolases"/>
    <property type="match status" value="1"/>
</dbReference>